<keyword evidence="3" id="KW-1185">Reference proteome</keyword>
<comment type="caution">
    <text evidence="2">The sequence shown here is derived from an EMBL/GenBank/DDBJ whole genome shotgun (WGS) entry which is preliminary data.</text>
</comment>
<reference evidence="2 3" key="1">
    <citation type="submission" date="2018-08" db="EMBL/GenBank/DDBJ databases">
        <title>Diversity &amp; Physiological Properties of Lignin-Decomposing Actinobacteria from Soil.</title>
        <authorList>
            <person name="Roh S.G."/>
            <person name="Kim S.B."/>
        </authorList>
    </citation>
    <scope>NUCLEOTIDE SEQUENCE [LARGE SCALE GENOMIC DNA]</scope>
    <source>
        <strain evidence="2 3">MMS17-GH009</strain>
    </source>
</reference>
<dbReference type="Proteomes" id="UP000263377">
    <property type="component" value="Unassembled WGS sequence"/>
</dbReference>
<dbReference type="RefSeq" id="WP_117490943.1">
    <property type="nucleotide sequence ID" value="NZ_QVIG01000001.1"/>
</dbReference>
<feature type="region of interest" description="Disordered" evidence="1">
    <location>
        <begin position="1"/>
        <end position="20"/>
    </location>
</feature>
<feature type="compositionally biased region" description="Basic and acidic residues" evidence="1">
    <location>
        <begin position="169"/>
        <end position="182"/>
    </location>
</feature>
<gene>
    <name evidence="2" type="ORF">DR950_36140</name>
</gene>
<feature type="region of interest" description="Disordered" evidence="1">
    <location>
        <begin position="169"/>
        <end position="188"/>
    </location>
</feature>
<accession>A0A373A4G9</accession>
<evidence type="ECO:0000313" key="2">
    <source>
        <dbReference type="EMBL" id="RGD62467.1"/>
    </source>
</evidence>
<evidence type="ECO:0000256" key="1">
    <source>
        <dbReference type="SAM" id="MobiDB-lite"/>
    </source>
</evidence>
<dbReference type="EMBL" id="QVIG01000001">
    <property type="protein sequence ID" value="RGD62467.1"/>
    <property type="molecule type" value="Genomic_DNA"/>
</dbReference>
<dbReference type="AlphaFoldDB" id="A0A373A4G9"/>
<protein>
    <submittedName>
        <fullName evidence="2">Uncharacterized protein</fullName>
    </submittedName>
</protein>
<name>A0A373A4G9_9ACTN</name>
<proteinExistence type="predicted"/>
<evidence type="ECO:0000313" key="3">
    <source>
        <dbReference type="Proteomes" id="UP000263377"/>
    </source>
</evidence>
<feature type="region of interest" description="Disordered" evidence="1">
    <location>
        <begin position="140"/>
        <end position="163"/>
    </location>
</feature>
<organism evidence="2 3">
    <name type="scientific">Kitasatospora xanthocidica</name>
    <dbReference type="NCBI Taxonomy" id="83382"/>
    <lineage>
        <taxon>Bacteria</taxon>
        <taxon>Bacillati</taxon>
        <taxon>Actinomycetota</taxon>
        <taxon>Actinomycetes</taxon>
        <taxon>Kitasatosporales</taxon>
        <taxon>Streptomycetaceae</taxon>
        <taxon>Kitasatospora</taxon>
    </lineage>
</organism>
<sequence>MSDETPAPQDGADPTTPDLQAEVDKWKSLARKHEARAKDSWSELEALKPEFDALKQASLSDQELAVETARQEGRRSAAAEFGTRVATAELKAAAAAAGARLPDADFLNLSRFVGEDGTPNSEAISSFVDGLPKARKKPEYRQDLGLGPQGGGAGAGQVTRDQLKRMTRQEISKARSEGRLDAIMRGQL</sequence>